<evidence type="ECO:0000256" key="7">
    <source>
        <dbReference type="SAM" id="Phobius"/>
    </source>
</evidence>
<evidence type="ECO:0000256" key="5">
    <source>
        <dbReference type="ARBA" id="ARBA00023122"/>
    </source>
</evidence>
<dbReference type="SUPFAM" id="SSF54631">
    <property type="entry name" value="CBS-domain pair"/>
    <property type="match status" value="1"/>
</dbReference>
<evidence type="ECO:0000313" key="9">
    <source>
        <dbReference type="EMBL" id="SLM63778.1"/>
    </source>
</evidence>
<evidence type="ECO:0000256" key="4">
    <source>
        <dbReference type="ARBA" id="ARBA00022737"/>
    </source>
</evidence>
<reference evidence="9 10" key="1">
    <citation type="submission" date="2016-09" db="EMBL/GenBank/DDBJ databases">
        <authorList>
            <person name="Reverchon S."/>
            <person name="Nasser W."/>
            <person name="Leonard S."/>
            <person name="Brochier C."/>
            <person name="Duprey A."/>
        </authorList>
    </citation>
    <scope>NUCLEOTIDE SEQUENCE [LARGE SCALE GENOMIC DNA]</scope>
    <source>
        <strain evidence="9 10">174/2</strain>
    </source>
</reference>
<dbReference type="SUPFAM" id="SSF56176">
    <property type="entry name" value="FAD-binding/transporter-associated domain-like"/>
    <property type="match status" value="1"/>
</dbReference>
<evidence type="ECO:0000313" key="10">
    <source>
        <dbReference type="Proteomes" id="UP000294820"/>
    </source>
</evidence>
<dbReference type="InterPro" id="IPR046342">
    <property type="entry name" value="CBS_dom_sf"/>
</dbReference>
<dbReference type="InterPro" id="IPR044751">
    <property type="entry name" value="Ion_transp-like_CBS"/>
</dbReference>
<organism evidence="9 10">
    <name type="scientific">Dickeya aquatica</name>
    <dbReference type="NCBI Taxonomy" id="1401087"/>
    <lineage>
        <taxon>Bacteria</taxon>
        <taxon>Pseudomonadati</taxon>
        <taxon>Pseudomonadota</taxon>
        <taxon>Gammaproteobacteria</taxon>
        <taxon>Enterobacterales</taxon>
        <taxon>Pectobacteriaceae</taxon>
        <taxon>Dickeya</taxon>
    </lineage>
</organism>
<feature type="domain" description="CBS" evidence="8">
    <location>
        <begin position="309"/>
        <end position="369"/>
    </location>
</feature>
<evidence type="ECO:0000256" key="1">
    <source>
        <dbReference type="ARBA" id="ARBA00004651"/>
    </source>
</evidence>
<dbReference type="InterPro" id="IPR016169">
    <property type="entry name" value="FAD-bd_PCMH_sub2"/>
</dbReference>
<dbReference type="InterPro" id="IPR000644">
    <property type="entry name" value="CBS_dom"/>
</dbReference>
<feature type="transmembrane region" description="Helical" evidence="7">
    <location>
        <begin position="184"/>
        <end position="207"/>
    </location>
</feature>
<feature type="transmembrane region" description="Helical" evidence="7">
    <location>
        <begin position="154"/>
        <end position="172"/>
    </location>
</feature>
<dbReference type="Pfam" id="PF03741">
    <property type="entry name" value="TerC"/>
    <property type="match status" value="1"/>
</dbReference>
<feature type="domain" description="CBS" evidence="8">
    <location>
        <begin position="374"/>
        <end position="430"/>
    </location>
</feature>
<feature type="transmembrane region" description="Helical" evidence="7">
    <location>
        <begin position="213"/>
        <end position="231"/>
    </location>
</feature>
<dbReference type="PROSITE" id="PS51371">
    <property type="entry name" value="CBS"/>
    <property type="match status" value="2"/>
</dbReference>
<dbReference type="GO" id="GO:0005886">
    <property type="term" value="C:plasma membrane"/>
    <property type="evidence" value="ECO:0007669"/>
    <property type="project" value="UniProtKB-SubCell"/>
</dbReference>
<dbReference type="Pfam" id="PF03471">
    <property type="entry name" value="CorC_HlyC"/>
    <property type="match status" value="1"/>
</dbReference>
<keyword evidence="4" id="KW-0677">Repeat</keyword>
<feature type="transmembrane region" description="Helical" evidence="7">
    <location>
        <begin position="125"/>
        <end position="148"/>
    </location>
</feature>
<evidence type="ECO:0000259" key="8">
    <source>
        <dbReference type="PROSITE" id="PS51371"/>
    </source>
</evidence>
<dbReference type="Proteomes" id="UP000294820">
    <property type="component" value="Chromosome 1"/>
</dbReference>
<dbReference type="GO" id="GO:0050660">
    <property type="term" value="F:flavin adenine dinucleotide binding"/>
    <property type="evidence" value="ECO:0007669"/>
    <property type="project" value="InterPro"/>
</dbReference>
<keyword evidence="5 6" id="KW-0129">CBS domain</keyword>
<feature type="transmembrane region" description="Helical" evidence="7">
    <location>
        <begin position="12"/>
        <end position="34"/>
    </location>
</feature>
<keyword evidence="7" id="KW-0472">Membrane</keyword>
<keyword evidence="7" id="KW-0812">Transmembrane</keyword>
<dbReference type="Gene3D" id="3.10.580.10">
    <property type="entry name" value="CBS-domain"/>
    <property type="match status" value="1"/>
</dbReference>
<dbReference type="KEGG" id="daq:DAQ1742_02931"/>
<dbReference type="EMBL" id="LT615367">
    <property type="protein sequence ID" value="SLM63778.1"/>
    <property type="molecule type" value="Genomic_DNA"/>
</dbReference>
<feature type="transmembrane region" description="Helical" evidence="7">
    <location>
        <begin position="88"/>
        <end position="105"/>
    </location>
</feature>
<dbReference type="PANTHER" id="PTHR22777:SF30">
    <property type="entry name" value="UPF0053 PROTEIN YEGH"/>
    <property type="match status" value="1"/>
</dbReference>
<feature type="transmembrane region" description="Helical" evidence="7">
    <location>
        <begin position="46"/>
        <end position="68"/>
    </location>
</feature>
<keyword evidence="7" id="KW-1133">Transmembrane helix</keyword>
<dbReference type="AlphaFoldDB" id="A0A375ACF3"/>
<accession>A0A375ACF3</accession>
<dbReference type="SMART" id="SM01091">
    <property type="entry name" value="CorC_HlyC"/>
    <property type="match status" value="1"/>
</dbReference>
<sequence length="529" mass="59437">MEWIADPTIWAGLATLVVLELVLGIDNLVFIAILAEKLPATSRDRARIVGLLLALLMRFVLLSSISWLVSLTQPLFSFHHHPFSARDVIMLIGGVFLLFKATVELNERLEGKDEPQHTQRKGARFWPVVAQIVVLDAIFSLDSVITAVGMTEHLPVMMVAVTVAIGLMLLASKPLTRFVSAHPTIVILCLSFLLMIGFSLVADAFGYPIPKGYLYAAIGFSIMIEMLNQMAQFNRRRFLSSSMPLRQRTAEAVLRLLRGEHEKAERDNETIHRAADSTGDAGQPVFNRQEQRMIERVLGMSQRSVSSIMTIRHDIEHVDVNIPPAQFHALIEKNQHTRLVIVDNPVSNEPLGVVHVIDLLRQQLQGQPVDLRALIRAPLVFPEQLSLLSALEQFREAHTHFAFVADEFGSIEGIVTLSDVMETIAGNLPLEGEELDARHDIQENTDGSFIANGYLPVEDLLMYVPLTLNEKREYHTLAGLIMEYAQKIPQQGDEVRIDNTLFRVLDVESHRIMKVLITHLNQPQEDYEV</sequence>
<evidence type="ECO:0000256" key="3">
    <source>
        <dbReference type="ARBA" id="ARBA00022475"/>
    </source>
</evidence>
<dbReference type="Gene3D" id="3.30.465.10">
    <property type="match status" value="1"/>
</dbReference>
<gene>
    <name evidence="9" type="primary">yegH</name>
    <name evidence="9" type="ORF">DAQ1742_02931</name>
</gene>
<dbReference type="InterPro" id="IPR036318">
    <property type="entry name" value="FAD-bd_PCMH-like_sf"/>
</dbReference>
<evidence type="ECO:0000256" key="6">
    <source>
        <dbReference type="PROSITE-ProRule" id="PRU00703"/>
    </source>
</evidence>
<dbReference type="InterPro" id="IPR005170">
    <property type="entry name" value="Transptr-assoc_dom"/>
</dbReference>
<protein>
    <submittedName>
        <fullName evidence="9">Capsular polysaccharide transport protein YegH</fullName>
    </submittedName>
</protein>
<comment type="subcellular location">
    <subcellularLocation>
        <location evidence="1">Cell membrane</location>
        <topology evidence="1">Multi-pass membrane protein</topology>
    </subcellularLocation>
</comment>
<keyword evidence="3" id="KW-1003">Cell membrane</keyword>
<name>A0A375ACF3_9GAMM</name>
<dbReference type="PANTHER" id="PTHR22777">
    <property type="entry name" value="HEMOLYSIN-RELATED"/>
    <property type="match status" value="1"/>
</dbReference>
<dbReference type="Pfam" id="PF00571">
    <property type="entry name" value="CBS"/>
    <property type="match status" value="1"/>
</dbReference>
<dbReference type="RefSeq" id="WP_035340917.1">
    <property type="nucleotide sequence ID" value="NZ_LT615367.1"/>
</dbReference>
<comment type="similarity">
    <text evidence="2">Belongs to the UPF0053 family.</text>
</comment>
<keyword evidence="10" id="KW-1185">Reference proteome</keyword>
<dbReference type="CDD" id="cd04590">
    <property type="entry name" value="CBS_pair_CorC_HlyC_assoc"/>
    <property type="match status" value="1"/>
</dbReference>
<dbReference type="InterPro" id="IPR005496">
    <property type="entry name" value="Integral_membrane_TerC"/>
</dbReference>
<proteinExistence type="inferred from homology"/>
<evidence type="ECO:0000256" key="2">
    <source>
        <dbReference type="ARBA" id="ARBA00006337"/>
    </source>
</evidence>